<keyword evidence="2" id="KW-1185">Reference proteome</keyword>
<evidence type="ECO:0000313" key="2">
    <source>
        <dbReference type="Proteomes" id="UP000777438"/>
    </source>
</evidence>
<name>A0A9P8WI51_9HYPO</name>
<organism evidence="1 2">
    <name type="scientific">Thelonectria olida</name>
    <dbReference type="NCBI Taxonomy" id="1576542"/>
    <lineage>
        <taxon>Eukaryota</taxon>
        <taxon>Fungi</taxon>
        <taxon>Dikarya</taxon>
        <taxon>Ascomycota</taxon>
        <taxon>Pezizomycotina</taxon>
        <taxon>Sordariomycetes</taxon>
        <taxon>Hypocreomycetidae</taxon>
        <taxon>Hypocreales</taxon>
        <taxon>Nectriaceae</taxon>
        <taxon>Thelonectria</taxon>
    </lineage>
</organism>
<accession>A0A9P8WI51</accession>
<dbReference type="AlphaFoldDB" id="A0A9P8WI51"/>
<proteinExistence type="predicted"/>
<dbReference type="EMBL" id="JAGPYM010000003">
    <property type="protein sequence ID" value="KAH6897289.1"/>
    <property type="molecule type" value="Genomic_DNA"/>
</dbReference>
<sequence>MQCITRGAGLPDCGLKMEHHEHPVCSPLLLGRQRLTMNGCREDRMEHQTEHSPHTGIPHLRCLAYGAMHLASPFDSPRRRQGHASLQYGKHDIAPASRPRFFVQSAMPVTRPSLDKRGLSANNRPTPLKWEGLDIQAREKRVGFTFSTPRSGGELTNVLQRHATLAFEGLRSSESFSSRTRERPKGSKQMSRYPIKVVQVCSPKGPKSQATPPMRLRICKNILTLIPSHVPCSIAPSLPVCVGMFHQKPSTSDGGC</sequence>
<reference evidence="1 2" key="1">
    <citation type="journal article" date="2021" name="Nat. Commun.">
        <title>Genetic determinants of endophytism in the Arabidopsis root mycobiome.</title>
        <authorList>
            <person name="Mesny F."/>
            <person name="Miyauchi S."/>
            <person name="Thiergart T."/>
            <person name="Pickel B."/>
            <person name="Atanasova L."/>
            <person name="Karlsson M."/>
            <person name="Huettel B."/>
            <person name="Barry K.W."/>
            <person name="Haridas S."/>
            <person name="Chen C."/>
            <person name="Bauer D."/>
            <person name="Andreopoulos W."/>
            <person name="Pangilinan J."/>
            <person name="LaButti K."/>
            <person name="Riley R."/>
            <person name="Lipzen A."/>
            <person name="Clum A."/>
            <person name="Drula E."/>
            <person name="Henrissat B."/>
            <person name="Kohler A."/>
            <person name="Grigoriev I.V."/>
            <person name="Martin F.M."/>
            <person name="Hacquard S."/>
        </authorList>
    </citation>
    <scope>NUCLEOTIDE SEQUENCE [LARGE SCALE GENOMIC DNA]</scope>
    <source>
        <strain evidence="1 2">MPI-CAGE-CH-0241</strain>
    </source>
</reference>
<protein>
    <submittedName>
        <fullName evidence="1">Uncharacterized protein</fullName>
    </submittedName>
</protein>
<evidence type="ECO:0000313" key="1">
    <source>
        <dbReference type="EMBL" id="KAH6897289.1"/>
    </source>
</evidence>
<gene>
    <name evidence="1" type="ORF">B0T10DRAFT_584034</name>
</gene>
<dbReference type="Proteomes" id="UP000777438">
    <property type="component" value="Unassembled WGS sequence"/>
</dbReference>
<comment type="caution">
    <text evidence="1">The sequence shown here is derived from an EMBL/GenBank/DDBJ whole genome shotgun (WGS) entry which is preliminary data.</text>
</comment>